<keyword evidence="1" id="KW-0175">Coiled coil</keyword>
<feature type="coiled-coil region" evidence="1">
    <location>
        <begin position="923"/>
        <end position="950"/>
    </location>
</feature>
<comment type="caution">
    <text evidence="3">The sequence shown here is derived from an EMBL/GenBank/DDBJ whole genome shotgun (WGS) entry which is preliminary data.</text>
</comment>
<evidence type="ECO:0000256" key="2">
    <source>
        <dbReference type="SAM" id="MobiDB-lite"/>
    </source>
</evidence>
<feature type="region of interest" description="Disordered" evidence="2">
    <location>
        <begin position="431"/>
        <end position="454"/>
    </location>
</feature>
<dbReference type="Proteomes" id="UP001229421">
    <property type="component" value="Unassembled WGS sequence"/>
</dbReference>
<feature type="compositionally biased region" description="Basic and acidic residues" evidence="2">
    <location>
        <begin position="983"/>
        <end position="1007"/>
    </location>
</feature>
<sequence length="1038" mass="119599">MNLRRRSKRGKKGSKRSINYTRNWLTKILTLTESLNPIPFIPKALDLRKHEDVLKRLGLFEFSKIEFDRSIRTDLIVQLIVNYDSKKRSSYVNGKRIYVNRADLARALKLDCKVDEVDLGCDVYTDEEIGFIEDFVFNWLLLHEEAWVMPKVIVNWTRCIRDGHPEKLDSASLVWYKVEKELRQKVKLVDSYYASHLQCLIRSQHGEVFEEDDGGGVDESEDDETMVGVEECKEDEDVKEMEELVNLKNVLGDGGGVDEEHKEEVSIVKEDDVEEIVYPEVSNDGETMVGVEELEEEAGNEMDELVKLKNVLGDGGGIDEEHKEKVYVAQEDDVVLNLGSNVEQIMHQEVRKDDEIMVGVEECKEEEAVKEMEEHVNLYNVSGDDVVADEEHTIVQEDDAELNFGSNVEEIGHQEVRKNDETMVDVEECKEGEVEDMEEQTNSKNVLGDGGGADEKHKEKVCIVQEDGVELTLEPDVVGIGHQEVRKNDETMVDVEDCKEGEVNEMEEHVNLNNVFRVDEEHEKKVSIVEVDDVDLTLEPDVEEIVHEEVNKDDEPTVDVEDCEEEVDEQGNWKNVWTEHILKRCQSSGLNVYKEIKDEEVEDDQPIEIEDDQPIKVEDDQPLEVEDEQPVEVEDDQPVEVEEEQPVEVEDDQPVEVEDEQPVEVDDEQPVEVEDEQLVDVEDEQIEQVEIEDDEVEVDVEGVVDRFVEGFDMEVKYDSMDRDGLTGNFLQGVQTSDIPYGSHGACSMDVFESRDDSFMPHDGSSFFNNGGKRAMKPEEDMHHHDGNSKRLKPNEMWDQKQNDFGSCMVQMEQWMEKAKMIHASKVESYVKSKSYQESAMDDLQGRQQVLEMIVKLRDEEIAKKNDEVFRLERELYLMGDLLAGYRKALNDMRFKFSEYRRRCVIQEEPLYKDAGPGGLVLSTRELEKQRLKQEENMMKLQTLLKSFEAQHVYLLEIQGERALKMAEKLVFVGNEVERLKEIATQRKETQKPRDELELSTKPEKNQKDDDDVPENYANMESMPPDADVSKEKGGSEEH</sequence>
<gene>
    <name evidence="3" type="ORF">QVD17_33525</name>
</gene>
<evidence type="ECO:0000313" key="3">
    <source>
        <dbReference type="EMBL" id="KAK1412348.1"/>
    </source>
</evidence>
<keyword evidence="4" id="KW-1185">Reference proteome</keyword>
<dbReference type="PANTHER" id="PTHR35120">
    <property type="entry name" value="HISTONE ACETYLTRANSFERASE KAT6B-LIKE"/>
    <property type="match status" value="1"/>
</dbReference>
<evidence type="ECO:0000313" key="4">
    <source>
        <dbReference type="Proteomes" id="UP001229421"/>
    </source>
</evidence>
<evidence type="ECO:0000256" key="1">
    <source>
        <dbReference type="SAM" id="Coils"/>
    </source>
</evidence>
<feature type="region of interest" description="Disordered" evidence="2">
    <location>
        <begin position="983"/>
        <end position="1038"/>
    </location>
</feature>
<feature type="compositionally biased region" description="Basic and acidic residues" evidence="2">
    <location>
        <begin position="1027"/>
        <end position="1038"/>
    </location>
</feature>
<proteinExistence type="predicted"/>
<feature type="compositionally biased region" description="Acidic residues" evidence="2">
    <location>
        <begin position="602"/>
        <end position="612"/>
    </location>
</feature>
<dbReference type="PANTHER" id="PTHR35120:SF2">
    <property type="entry name" value="AMINOTRANSFERASE-LIKE PLANT MOBILE DOMAIN-CONTAINING PROTEIN"/>
    <property type="match status" value="1"/>
</dbReference>
<protein>
    <submittedName>
        <fullName evidence="3">Uncharacterized protein</fullName>
    </submittedName>
</protein>
<feature type="compositionally biased region" description="Acidic residues" evidence="2">
    <location>
        <begin position="620"/>
        <end position="672"/>
    </location>
</feature>
<name>A0AAD8JYH3_TARER</name>
<dbReference type="EMBL" id="JAUHHV010000009">
    <property type="protein sequence ID" value="KAK1412348.1"/>
    <property type="molecule type" value="Genomic_DNA"/>
</dbReference>
<dbReference type="AlphaFoldDB" id="A0AAD8JYH3"/>
<accession>A0AAD8JYH3</accession>
<feature type="region of interest" description="Disordered" evidence="2">
    <location>
        <begin position="602"/>
        <end position="672"/>
    </location>
</feature>
<reference evidence="3" key="1">
    <citation type="journal article" date="2023" name="bioRxiv">
        <title>Improved chromosome-level genome assembly for marigold (Tagetes erecta).</title>
        <authorList>
            <person name="Jiang F."/>
            <person name="Yuan L."/>
            <person name="Wang S."/>
            <person name="Wang H."/>
            <person name="Xu D."/>
            <person name="Wang A."/>
            <person name="Fan W."/>
        </authorList>
    </citation>
    <scope>NUCLEOTIDE SEQUENCE</scope>
    <source>
        <strain evidence="3">WSJ</strain>
        <tissue evidence="3">Leaf</tissue>
    </source>
</reference>
<feature type="compositionally biased region" description="Basic and acidic residues" evidence="2">
    <location>
        <begin position="775"/>
        <end position="793"/>
    </location>
</feature>
<feature type="region of interest" description="Disordered" evidence="2">
    <location>
        <begin position="774"/>
        <end position="793"/>
    </location>
</feature>
<organism evidence="3 4">
    <name type="scientific">Tagetes erecta</name>
    <name type="common">African marigold</name>
    <dbReference type="NCBI Taxonomy" id="13708"/>
    <lineage>
        <taxon>Eukaryota</taxon>
        <taxon>Viridiplantae</taxon>
        <taxon>Streptophyta</taxon>
        <taxon>Embryophyta</taxon>
        <taxon>Tracheophyta</taxon>
        <taxon>Spermatophyta</taxon>
        <taxon>Magnoliopsida</taxon>
        <taxon>eudicotyledons</taxon>
        <taxon>Gunneridae</taxon>
        <taxon>Pentapetalae</taxon>
        <taxon>asterids</taxon>
        <taxon>campanulids</taxon>
        <taxon>Asterales</taxon>
        <taxon>Asteraceae</taxon>
        <taxon>Asteroideae</taxon>
        <taxon>Heliantheae alliance</taxon>
        <taxon>Tageteae</taxon>
        <taxon>Tagetes</taxon>
    </lineage>
</organism>